<name>A0A183JIC3_9TREM</name>
<dbReference type="EMBL" id="UZAK01002382">
    <property type="protein sequence ID" value="VDO74636.1"/>
    <property type="molecule type" value="Genomic_DNA"/>
</dbReference>
<evidence type="ECO:0000313" key="2">
    <source>
        <dbReference type="Proteomes" id="UP000279833"/>
    </source>
</evidence>
<dbReference type="AlphaFoldDB" id="A0A183JIC3"/>
<reference evidence="3" key="1">
    <citation type="submission" date="2016-06" db="UniProtKB">
        <authorList>
            <consortium name="WormBaseParasite"/>
        </authorList>
    </citation>
    <scope>IDENTIFICATION</scope>
</reference>
<organism evidence="3">
    <name type="scientific">Schistosoma curassoni</name>
    <dbReference type="NCBI Taxonomy" id="6186"/>
    <lineage>
        <taxon>Eukaryota</taxon>
        <taxon>Metazoa</taxon>
        <taxon>Spiralia</taxon>
        <taxon>Lophotrochozoa</taxon>
        <taxon>Platyhelminthes</taxon>
        <taxon>Trematoda</taxon>
        <taxon>Digenea</taxon>
        <taxon>Strigeidida</taxon>
        <taxon>Schistosomatoidea</taxon>
        <taxon>Schistosomatidae</taxon>
        <taxon>Schistosoma</taxon>
    </lineage>
</organism>
<dbReference type="Proteomes" id="UP000279833">
    <property type="component" value="Unassembled WGS sequence"/>
</dbReference>
<evidence type="ECO:0000313" key="1">
    <source>
        <dbReference type="EMBL" id="VDO74636.1"/>
    </source>
</evidence>
<keyword evidence="2" id="KW-1185">Reference proteome</keyword>
<reference evidence="1 2" key="2">
    <citation type="submission" date="2018-11" db="EMBL/GenBank/DDBJ databases">
        <authorList>
            <consortium name="Pathogen Informatics"/>
        </authorList>
    </citation>
    <scope>NUCLEOTIDE SEQUENCE [LARGE SCALE GENOMIC DNA]</scope>
    <source>
        <strain evidence="1">Dakar</strain>
        <strain evidence="2">Dakar, Senegal</strain>
    </source>
</reference>
<dbReference type="WBParaSite" id="SCUD_0000244601-mRNA-1">
    <property type="protein sequence ID" value="SCUD_0000244601-mRNA-1"/>
    <property type="gene ID" value="SCUD_0000244601"/>
</dbReference>
<sequence length="44" mass="5176">MITLGCIIEVKANEAILRIRMSSLKPHQFFRLLTAFDRFTPKIR</sequence>
<accession>A0A183JIC3</accession>
<gene>
    <name evidence="1" type="ORF">SCUD_LOCUS2447</name>
</gene>
<proteinExistence type="predicted"/>
<protein>
    <submittedName>
        <fullName evidence="1 3">Uncharacterized protein</fullName>
    </submittedName>
</protein>
<evidence type="ECO:0000313" key="3">
    <source>
        <dbReference type="WBParaSite" id="SCUD_0000244601-mRNA-1"/>
    </source>
</evidence>